<evidence type="ECO:0000313" key="2">
    <source>
        <dbReference type="Proteomes" id="UP000032214"/>
    </source>
</evidence>
<evidence type="ECO:0000313" key="1">
    <source>
        <dbReference type="EMBL" id="KIX85606.1"/>
    </source>
</evidence>
<keyword evidence="2" id="KW-1185">Reference proteome</keyword>
<sequence>MIKQHAQRKLVLFSFLQDNRISSRCFDAISSLETESQEKEATIVAVNTLCSINKCNVIKTFIKHCKTKIKISCYTKTKSMMQLNTMLFLI</sequence>
<dbReference type="AlphaFoldDB" id="A0A0D2JEY7"/>
<reference evidence="1 2" key="1">
    <citation type="journal article" date="2013" name="Proc. Natl. Acad. Sci. U.S.A.">
        <title>Candidate phylum TM6 genome recovered from a hospital sink biofilm provides genomic insights into this uncultivated phylum.</title>
        <authorList>
            <person name="McLean J.S."/>
            <person name="Lombardo M.J."/>
            <person name="Badger J.H."/>
            <person name="Edlund A."/>
            <person name="Novotny M."/>
            <person name="Yee-Greenbaum J."/>
            <person name="Vyahhi N."/>
            <person name="Hall A.P."/>
            <person name="Yang Y."/>
            <person name="Dupont C.L."/>
            <person name="Ziegler M.G."/>
            <person name="Chitsaz H."/>
            <person name="Allen A.E."/>
            <person name="Yooseph S."/>
            <person name="Tesler G."/>
            <person name="Pevzner P.A."/>
            <person name="Friedman R.M."/>
            <person name="Nealson K.H."/>
            <person name="Venter J.C."/>
            <person name="Lasken R.S."/>
        </authorList>
    </citation>
    <scope>NUCLEOTIDE SEQUENCE [LARGE SCALE GENOMIC DNA]</scope>
    <source>
        <strain evidence="1 2">TM6SC1</strain>
    </source>
</reference>
<comment type="caution">
    <text evidence="1">The sequence shown here is derived from an EMBL/GenBank/DDBJ whole genome shotgun (WGS) entry which is preliminary data.</text>
</comment>
<dbReference type="Proteomes" id="UP000032214">
    <property type="component" value="Unassembled WGS sequence"/>
</dbReference>
<protein>
    <submittedName>
        <fullName evidence="1">Uncharacterized protein</fullName>
    </submittedName>
</protein>
<name>A0A0D2JEY7_9BACT</name>
<proteinExistence type="predicted"/>
<organism evidence="1 2">
    <name type="scientific">candidate division TM6 bacterium JCVI TM6SC1</name>
    <dbReference type="NCBI Taxonomy" id="1306947"/>
    <lineage>
        <taxon>Bacteria</taxon>
        <taxon>Candidatus Babelota</taxon>
        <taxon>Vermiphilus</taxon>
    </lineage>
</organism>
<gene>
    <name evidence="1" type="ORF">J120_01465</name>
</gene>
<dbReference type="EMBL" id="ARQD01000001">
    <property type="protein sequence ID" value="KIX85606.1"/>
    <property type="molecule type" value="Genomic_DNA"/>
</dbReference>
<accession>A0A0D2JEY7</accession>